<dbReference type="Pfam" id="PF08680">
    <property type="entry name" value="DUF1779"/>
    <property type="match status" value="1"/>
</dbReference>
<name>A0A2W6NA37_9BACL</name>
<dbReference type="AlphaFoldDB" id="A0A2W6NA37"/>
<protein>
    <recommendedName>
        <fullName evidence="3">TATA-box binding protein</fullName>
    </recommendedName>
</protein>
<evidence type="ECO:0008006" key="3">
    <source>
        <dbReference type="Google" id="ProtNLM"/>
    </source>
</evidence>
<comment type="caution">
    <text evidence="1">The sequence shown here is derived from an EMBL/GenBank/DDBJ whole genome shotgun (WGS) entry which is preliminary data.</text>
</comment>
<dbReference type="Gene3D" id="3.30.360.40">
    <property type="entry name" value="YwmB-like"/>
    <property type="match status" value="1"/>
</dbReference>
<dbReference type="RefSeq" id="WP_111273190.1">
    <property type="nucleotide sequence ID" value="NZ_QKWW01000094.1"/>
</dbReference>
<reference evidence="1 2" key="1">
    <citation type="submission" date="2018-06" db="EMBL/GenBank/DDBJ databases">
        <title>Isolation of heavy metals resistant Paenibacillus silvae NC2 from Gold-Copper mine in ZiJin, China.</title>
        <authorList>
            <person name="Xu J."/>
            <person name="Mazhar H.S."/>
            <person name="Rensing C."/>
        </authorList>
    </citation>
    <scope>NUCLEOTIDE SEQUENCE [LARGE SCALE GENOMIC DNA]</scope>
    <source>
        <strain evidence="1 2">NC2</strain>
    </source>
</reference>
<dbReference type="EMBL" id="QKWW01000094">
    <property type="protein sequence ID" value="PZT52611.1"/>
    <property type="molecule type" value="Genomic_DNA"/>
</dbReference>
<dbReference type="Proteomes" id="UP000249204">
    <property type="component" value="Unassembled WGS sequence"/>
</dbReference>
<accession>A0A2W6NA37</accession>
<gene>
    <name evidence="1" type="ORF">DN757_26590</name>
</gene>
<sequence>MLNRWITTGIIVVAIITLISVTHAQVYAENMNGEKSLSETASLEKLLHTADSMIDRTDRLVIKWQAGGKGDAQEHAVKLALELGLAAPVQIRQNGHQVYRSEGTVGAETSGQSTRVLLNAVNMDDEGYYIIVQLSGGRKLDRDALLTWHGQMAEVMEKLGMKASWNMSVQGKADEEHLKDAKNTTDTTNATDEMNKTNAMDVFVTGTNKTTAQLAVMEARLSRTMNMKAVERYEDEATASISYQAADLPLEIQSGTHRLNMQLAVHQVSGQQAARVTVGFPLITIEY</sequence>
<evidence type="ECO:0000313" key="2">
    <source>
        <dbReference type="Proteomes" id="UP000249204"/>
    </source>
</evidence>
<evidence type="ECO:0000313" key="1">
    <source>
        <dbReference type="EMBL" id="PZT52611.1"/>
    </source>
</evidence>
<dbReference type="InterPro" id="IPR014794">
    <property type="entry name" value="DUF1779"/>
</dbReference>
<organism evidence="1 2">
    <name type="scientific">Paenibacillus silvae</name>
    <dbReference type="NCBI Taxonomy" id="1325358"/>
    <lineage>
        <taxon>Bacteria</taxon>
        <taxon>Bacillati</taxon>
        <taxon>Bacillota</taxon>
        <taxon>Bacilli</taxon>
        <taxon>Bacillales</taxon>
        <taxon>Paenibacillaceae</taxon>
        <taxon>Paenibacillus</taxon>
    </lineage>
</organism>
<proteinExistence type="predicted"/>